<dbReference type="InterPro" id="IPR051318">
    <property type="entry name" value="Fe-S_L-Ser"/>
</dbReference>
<dbReference type="PIRSF" id="PIRSF036692">
    <property type="entry name" value="SDH_B"/>
    <property type="match status" value="1"/>
</dbReference>
<dbReference type="NCBIfam" id="TIGR00719">
    <property type="entry name" value="sda_beta"/>
    <property type="match status" value="1"/>
</dbReference>
<keyword evidence="5 11" id="KW-0004">4Fe-4S</keyword>
<protein>
    <recommendedName>
        <fullName evidence="11">L-serine deaminase</fullName>
    </recommendedName>
</protein>
<dbReference type="HOGENOM" id="CLU_086592_0_0_9"/>
<dbReference type="SUPFAM" id="SSF143548">
    <property type="entry name" value="Serine metabolism enzymes domain"/>
    <property type="match status" value="1"/>
</dbReference>
<dbReference type="InterPro" id="IPR045865">
    <property type="entry name" value="ACT-like_dom_sf"/>
</dbReference>
<keyword evidence="9 11" id="KW-0456">Lyase</keyword>
<dbReference type="GO" id="GO:0003941">
    <property type="term" value="F:L-serine ammonia-lyase activity"/>
    <property type="evidence" value="ECO:0007669"/>
    <property type="project" value="UniProtKB-UniRule"/>
</dbReference>
<dbReference type="CDD" id="cd04903">
    <property type="entry name" value="ACT_LSD"/>
    <property type="match status" value="1"/>
</dbReference>
<gene>
    <name evidence="14" type="primary">sdaB</name>
    <name evidence="14" type="ordered locus">LMM7_1906</name>
</gene>
<evidence type="ECO:0000256" key="9">
    <source>
        <dbReference type="ARBA" id="ARBA00023239"/>
    </source>
</evidence>
<evidence type="ECO:0000256" key="10">
    <source>
        <dbReference type="ARBA" id="ARBA00049406"/>
    </source>
</evidence>
<evidence type="ECO:0000259" key="13">
    <source>
        <dbReference type="PROSITE" id="PS51671"/>
    </source>
</evidence>
<keyword evidence="4 11" id="KW-0312">Gluconeogenesis</keyword>
<dbReference type="InterPro" id="IPR004643">
    <property type="entry name" value="Fe-S_L-Ser_bsu"/>
</dbReference>
<dbReference type="FunFam" id="3.30.70.260:FF:000008">
    <property type="entry name" value="D-3-phosphoglycerate dehydrogenase, chloroplastic"/>
    <property type="match status" value="1"/>
</dbReference>
<keyword evidence="8 11" id="KW-0411">Iron-sulfur</keyword>
<evidence type="ECO:0000256" key="12">
    <source>
        <dbReference type="RuleBase" id="RU366059"/>
    </source>
</evidence>
<dbReference type="GO" id="GO:0006094">
    <property type="term" value="P:gluconeogenesis"/>
    <property type="evidence" value="ECO:0007669"/>
    <property type="project" value="UniProtKB-UniRule"/>
</dbReference>
<dbReference type="Pfam" id="PF01842">
    <property type="entry name" value="ACT"/>
    <property type="match status" value="1"/>
</dbReference>
<evidence type="ECO:0000256" key="4">
    <source>
        <dbReference type="ARBA" id="ARBA00022432"/>
    </source>
</evidence>
<dbReference type="PANTHER" id="PTHR30182:SF12">
    <property type="entry name" value="L-SERINE DEHYDRATASE, BETA CHAIN-RELATED"/>
    <property type="match status" value="1"/>
</dbReference>
<dbReference type="EMBL" id="CP002816">
    <property type="protein sequence ID" value="AEH92911.1"/>
    <property type="molecule type" value="Genomic_DNA"/>
</dbReference>
<comment type="pathway">
    <text evidence="2 11">Carbohydrate biosynthesis; gluconeogenesis.</text>
</comment>
<comment type="catalytic activity">
    <reaction evidence="10 11 12">
        <text>L-serine = pyruvate + NH4(+)</text>
        <dbReference type="Rhea" id="RHEA:19169"/>
        <dbReference type="ChEBI" id="CHEBI:15361"/>
        <dbReference type="ChEBI" id="CHEBI:28938"/>
        <dbReference type="ChEBI" id="CHEBI:33384"/>
        <dbReference type="EC" id="4.3.1.17"/>
    </reaction>
</comment>
<dbReference type="AlphaFoldDB" id="A0A0E0UX54"/>
<evidence type="ECO:0000313" key="14">
    <source>
        <dbReference type="EMBL" id="AEH92911.1"/>
    </source>
</evidence>
<comment type="cofactor">
    <cofactor evidence="1 12">
        <name>[4Fe-4S] cluster</name>
        <dbReference type="ChEBI" id="CHEBI:49883"/>
    </cofactor>
</comment>
<evidence type="ECO:0000256" key="5">
    <source>
        <dbReference type="ARBA" id="ARBA00022485"/>
    </source>
</evidence>
<dbReference type="Gene3D" id="3.30.70.260">
    <property type="match status" value="1"/>
</dbReference>
<reference evidence="14 15" key="1">
    <citation type="journal article" date="2011" name="J. Bacteriol.">
        <title>Genome sequence of the nonpathogenic Listeria monocytogenes serovar 4a strain M7.</title>
        <authorList>
            <person name="Chen J."/>
            <person name="Xia Y."/>
            <person name="Cheng C."/>
            <person name="Fang C."/>
            <person name="Shan Y."/>
            <person name="Jin G."/>
            <person name="Fang W."/>
        </authorList>
    </citation>
    <scope>NUCLEOTIDE SEQUENCE [LARGE SCALE GENOMIC DNA]</scope>
    <source>
        <strain evidence="14 15">M7</strain>
    </source>
</reference>
<dbReference type="InterPro" id="IPR002912">
    <property type="entry name" value="ACT_dom"/>
</dbReference>
<keyword evidence="7 11" id="KW-0408">Iron</keyword>
<evidence type="ECO:0000256" key="2">
    <source>
        <dbReference type="ARBA" id="ARBA00004742"/>
    </source>
</evidence>
<evidence type="ECO:0000256" key="8">
    <source>
        <dbReference type="ARBA" id="ARBA00023014"/>
    </source>
</evidence>
<dbReference type="Gene3D" id="3.30.1330.90">
    <property type="entry name" value="D-3-phosphoglycerate dehydrogenase, domain 3"/>
    <property type="match status" value="1"/>
</dbReference>
<evidence type="ECO:0000256" key="1">
    <source>
        <dbReference type="ARBA" id="ARBA00001966"/>
    </source>
</evidence>
<dbReference type="PANTHER" id="PTHR30182">
    <property type="entry name" value="L-SERINE DEHYDRATASE"/>
    <property type="match status" value="1"/>
</dbReference>
<dbReference type="KEGG" id="lmq:LMM7_1906"/>
<feature type="domain" description="ACT" evidence="13">
    <location>
        <begin position="151"/>
        <end position="223"/>
    </location>
</feature>
<dbReference type="PROSITE" id="PS51671">
    <property type="entry name" value="ACT"/>
    <property type="match status" value="1"/>
</dbReference>
<organism evidence="14 15">
    <name type="scientific">Listeria monocytogenes serotype 4a (strain M7)</name>
    <dbReference type="NCBI Taxonomy" id="1030009"/>
    <lineage>
        <taxon>Bacteria</taxon>
        <taxon>Bacillati</taxon>
        <taxon>Bacillota</taxon>
        <taxon>Bacilli</taxon>
        <taxon>Bacillales</taxon>
        <taxon>Listeriaceae</taxon>
        <taxon>Listeria</taxon>
    </lineage>
</organism>
<dbReference type="InterPro" id="IPR005131">
    <property type="entry name" value="Ser_deHydtase_bsu"/>
</dbReference>
<dbReference type="UniPathway" id="UPA00138"/>
<keyword evidence="6 11" id="KW-0479">Metal-binding</keyword>
<dbReference type="Pfam" id="PF03315">
    <property type="entry name" value="SDH_beta"/>
    <property type="match status" value="1"/>
</dbReference>
<dbReference type="GO" id="GO:0051539">
    <property type="term" value="F:4 iron, 4 sulfur cluster binding"/>
    <property type="evidence" value="ECO:0007669"/>
    <property type="project" value="UniProtKB-UniRule"/>
</dbReference>
<comment type="similarity">
    <text evidence="3 11 12">Belongs to the iron-sulfur dependent L-serine dehydratase family.</text>
</comment>
<sequence>MILVKFNSVFDIIGPVMIGPSSSHTAGASRIGAIARAVFNEQPSQVDIHLYGSFAKTYKGHGTDVALIGGLLGFEPDDPRMKESPKLAEEWGMRIQFIEEVEEPPHPNTVKLVLKHGMQQMTLIGASIGGGKVEIIRLNEFELEFTGTAPAILILHQDKFGAIAAVSSVIADHKINIGQMKVSRKVKGDEALMVIEVDQHVEQALISKIAELPGIYQVASVMI</sequence>
<dbReference type="SUPFAM" id="SSF55021">
    <property type="entry name" value="ACT-like"/>
    <property type="match status" value="1"/>
</dbReference>
<accession>A0A0E0UX54</accession>
<proteinExistence type="inferred from homology"/>
<evidence type="ECO:0000313" key="15">
    <source>
        <dbReference type="Proteomes" id="UP000000486"/>
    </source>
</evidence>
<dbReference type="FunFam" id="3.30.1330.90:FF:000004">
    <property type="entry name" value="L-serine dehydratase, iron-sulfur-dependent subunit beta"/>
    <property type="match status" value="1"/>
</dbReference>
<evidence type="ECO:0000256" key="6">
    <source>
        <dbReference type="ARBA" id="ARBA00022723"/>
    </source>
</evidence>
<dbReference type="Proteomes" id="UP000000486">
    <property type="component" value="Chromosome"/>
</dbReference>
<dbReference type="InterPro" id="IPR029009">
    <property type="entry name" value="ASB_dom_sf"/>
</dbReference>
<evidence type="ECO:0000256" key="7">
    <source>
        <dbReference type="ARBA" id="ARBA00023004"/>
    </source>
</evidence>
<evidence type="ECO:0000256" key="3">
    <source>
        <dbReference type="ARBA" id="ARBA00008636"/>
    </source>
</evidence>
<dbReference type="GO" id="GO:0046872">
    <property type="term" value="F:metal ion binding"/>
    <property type="evidence" value="ECO:0007669"/>
    <property type="project" value="UniProtKB-UniRule"/>
</dbReference>
<name>A0A0E0UX54_LISMM</name>
<evidence type="ECO:0000256" key="11">
    <source>
        <dbReference type="PIRNR" id="PIRNR036692"/>
    </source>
</evidence>
<dbReference type="PATRIC" id="fig|1030009.3.peg.1895"/>